<sequence length="226" mass="24666">MSHTCVEDKENLNKKRKKPDTVDEEDERSMPRVWLFNKPHGEGKRVALTSDRVETLGLTSSDVEFMYVGQGLPPPARKMRAIEPIGHKTMNKALDLTATKSHPPTTHSTPKQIIEISSSASSSPPTSPSPLVLQASSNIPPTVRLTNVSPHTSAPKTSFAHSSSQGSSDVNMDIATSRILSDLSVEEEREIIDSMLDKWIAEDVGNEAKICKLKLVRGLIGVALGY</sequence>
<organism evidence="2 3">
    <name type="scientific">Sistotremastrum suecicum HHB10207 ss-3</name>
    <dbReference type="NCBI Taxonomy" id="1314776"/>
    <lineage>
        <taxon>Eukaryota</taxon>
        <taxon>Fungi</taxon>
        <taxon>Dikarya</taxon>
        <taxon>Basidiomycota</taxon>
        <taxon>Agaricomycotina</taxon>
        <taxon>Agaricomycetes</taxon>
        <taxon>Sistotremastrales</taxon>
        <taxon>Sistotremastraceae</taxon>
        <taxon>Sistotremastrum</taxon>
    </lineage>
</organism>
<keyword evidence="3" id="KW-1185">Reference proteome</keyword>
<gene>
    <name evidence="2" type="ORF">SISSUDRAFT_1064980</name>
</gene>
<dbReference type="EMBL" id="KV428163">
    <property type="protein sequence ID" value="KZT34847.1"/>
    <property type="molecule type" value="Genomic_DNA"/>
</dbReference>
<accession>A0A166A101</accession>
<feature type="compositionally biased region" description="Basic and acidic residues" evidence="1">
    <location>
        <begin position="1"/>
        <end position="13"/>
    </location>
</feature>
<evidence type="ECO:0000313" key="3">
    <source>
        <dbReference type="Proteomes" id="UP000076798"/>
    </source>
</evidence>
<dbReference type="Proteomes" id="UP000076798">
    <property type="component" value="Unassembled WGS sequence"/>
</dbReference>
<name>A0A166A101_9AGAM</name>
<feature type="region of interest" description="Disordered" evidence="1">
    <location>
        <begin position="142"/>
        <end position="170"/>
    </location>
</feature>
<protein>
    <submittedName>
        <fullName evidence="2">Uncharacterized protein</fullName>
    </submittedName>
</protein>
<dbReference type="AlphaFoldDB" id="A0A166A101"/>
<evidence type="ECO:0000256" key="1">
    <source>
        <dbReference type="SAM" id="MobiDB-lite"/>
    </source>
</evidence>
<feature type="region of interest" description="Disordered" evidence="1">
    <location>
        <begin position="1"/>
        <end position="28"/>
    </location>
</feature>
<evidence type="ECO:0000313" key="2">
    <source>
        <dbReference type="EMBL" id="KZT34847.1"/>
    </source>
</evidence>
<reference evidence="2 3" key="1">
    <citation type="journal article" date="2016" name="Mol. Biol. Evol.">
        <title>Comparative Genomics of Early-Diverging Mushroom-Forming Fungi Provides Insights into the Origins of Lignocellulose Decay Capabilities.</title>
        <authorList>
            <person name="Nagy L.G."/>
            <person name="Riley R."/>
            <person name="Tritt A."/>
            <person name="Adam C."/>
            <person name="Daum C."/>
            <person name="Floudas D."/>
            <person name="Sun H."/>
            <person name="Yadav J.S."/>
            <person name="Pangilinan J."/>
            <person name="Larsson K.H."/>
            <person name="Matsuura K."/>
            <person name="Barry K."/>
            <person name="Labutti K."/>
            <person name="Kuo R."/>
            <person name="Ohm R.A."/>
            <person name="Bhattacharya S.S."/>
            <person name="Shirouzu T."/>
            <person name="Yoshinaga Y."/>
            <person name="Martin F.M."/>
            <person name="Grigoriev I.V."/>
            <person name="Hibbett D.S."/>
        </authorList>
    </citation>
    <scope>NUCLEOTIDE SEQUENCE [LARGE SCALE GENOMIC DNA]</scope>
    <source>
        <strain evidence="2 3">HHB10207 ss-3</strain>
    </source>
</reference>
<proteinExistence type="predicted"/>
<feature type="region of interest" description="Disordered" evidence="1">
    <location>
        <begin position="116"/>
        <end position="135"/>
    </location>
</feature>